<dbReference type="SUPFAM" id="SSF69593">
    <property type="entry name" value="Glycerol-3-phosphate (1)-acyltransferase"/>
    <property type="match status" value="1"/>
</dbReference>
<dbReference type="InterPro" id="IPR002123">
    <property type="entry name" value="Plipid/glycerol_acylTrfase"/>
</dbReference>
<dbReference type="CDD" id="cd07989">
    <property type="entry name" value="LPLAT_AGPAT-like"/>
    <property type="match status" value="1"/>
</dbReference>
<feature type="domain" description="Phospholipid/glycerol acyltransferase" evidence="3">
    <location>
        <begin position="38"/>
        <end position="152"/>
    </location>
</feature>
<evidence type="ECO:0000256" key="2">
    <source>
        <dbReference type="ARBA" id="ARBA00023315"/>
    </source>
</evidence>
<dbReference type="GO" id="GO:0006654">
    <property type="term" value="P:phosphatidic acid biosynthetic process"/>
    <property type="evidence" value="ECO:0007669"/>
    <property type="project" value="TreeGrafter"/>
</dbReference>
<dbReference type="SMART" id="SM00563">
    <property type="entry name" value="PlsC"/>
    <property type="match status" value="1"/>
</dbReference>
<organism evidence="4 5">
    <name type="scientific">Nocardioides terrae</name>
    <dbReference type="NCBI Taxonomy" id="574651"/>
    <lineage>
        <taxon>Bacteria</taxon>
        <taxon>Bacillati</taxon>
        <taxon>Actinomycetota</taxon>
        <taxon>Actinomycetes</taxon>
        <taxon>Propionibacteriales</taxon>
        <taxon>Nocardioidaceae</taxon>
        <taxon>Nocardioides</taxon>
    </lineage>
</organism>
<sequence>MVDISYPITIAAARAWFRLGDVRLRMSGLEHIPTSGGALIAINHVSFVDYVMAGFPAAERGRLTRFMAKREVFEHPIGGPVMRSFHHISVDREAGAESMAVAAQRLRDGEVVGIFPEATLSRSFLIKPLKTGAVRIAADAGVPLIPIVLFGTQRFLTKGRKMDLSRHKTVGIEVGAPIHPSGDDPVGETAALQATMEGMLDRLITDYPAEERPPGAWWVPKAYGGSAPTLEEAEAMYAEERRQRAERKAAKRSER</sequence>
<proteinExistence type="predicted"/>
<keyword evidence="2 4" id="KW-0012">Acyltransferase</keyword>
<keyword evidence="5" id="KW-1185">Reference proteome</keyword>
<dbReference type="PANTHER" id="PTHR10434:SF55">
    <property type="entry name" value="POSSIBLE ACYLTRANSFERASE"/>
    <property type="match status" value="1"/>
</dbReference>
<evidence type="ECO:0000259" key="3">
    <source>
        <dbReference type="SMART" id="SM00563"/>
    </source>
</evidence>
<dbReference type="OrthoDB" id="3210041at2"/>
<reference evidence="4 5" key="1">
    <citation type="submission" date="2016-10" db="EMBL/GenBank/DDBJ databases">
        <authorList>
            <person name="de Groot N.N."/>
        </authorList>
    </citation>
    <scope>NUCLEOTIDE SEQUENCE [LARGE SCALE GENOMIC DNA]</scope>
    <source>
        <strain evidence="4 5">CGMCC 1.7056</strain>
    </source>
</reference>
<dbReference type="RefSeq" id="WP_091126437.1">
    <property type="nucleotide sequence ID" value="NZ_FOLB01000018.1"/>
</dbReference>
<dbReference type="STRING" id="574651.SAMN04487968_11819"/>
<evidence type="ECO:0000313" key="4">
    <source>
        <dbReference type="EMBL" id="SFC98289.1"/>
    </source>
</evidence>
<accession>A0A1I1NKW3</accession>
<gene>
    <name evidence="4" type="ORF">SAMN04487968_11819</name>
</gene>
<keyword evidence="1 4" id="KW-0808">Transferase</keyword>
<dbReference type="EMBL" id="FOLB01000018">
    <property type="protein sequence ID" value="SFC98289.1"/>
    <property type="molecule type" value="Genomic_DNA"/>
</dbReference>
<dbReference type="GO" id="GO:0003841">
    <property type="term" value="F:1-acylglycerol-3-phosphate O-acyltransferase activity"/>
    <property type="evidence" value="ECO:0007669"/>
    <property type="project" value="TreeGrafter"/>
</dbReference>
<dbReference type="Pfam" id="PF01553">
    <property type="entry name" value="Acyltransferase"/>
    <property type="match status" value="1"/>
</dbReference>
<evidence type="ECO:0000256" key="1">
    <source>
        <dbReference type="ARBA" id="ARBA00022679"/>
    </source>
</evidence>
<evidence type="ECO:0000313" key="5">
    <source>
        <dbReference type="Proteomes" id="UP000198832"/>
    </source>
</evidence>
<name>A0A1I1NKW3_9ACTN</name>
<protein>
    <submittedName>
        <fullName evidence="4">1-acyl-sn-glycerol-3-phosphate acyltransferases</fullName>
    </submittedName>
</protein>
<dbReference type="AlphaFoldDB" id="A0A1I1NKW3"/>
<dbReference type="Proteomes" id="UP000198832">
    <property type="component" value="Unassembled WGS sequence"/>
</dbReference>
<dbReference type="PANTHER" id="PTHR10434">
    <property type="entry name" value="1-ACYL-SN-GLYCEROL-3-PHOSPHATE ACYLTRANSFERASE"/>
    <property type="match status" value="1"/>
</dbReference>
<dbReference type="GO" id="GO:0005886">
    <property type="term" value="C:plasma membrane"/>
    <property type="evidence" value="ECO:0007669"/>
    <property type="project" value="TreeGrafter"/>
</dbReference>